<dbReference type="SUPFAM" id="SSF56349">
    <property type="entry name" value="DNA breaking-rejoining enzymes"/>
    <property type="match status" value="1"/>
</dbReference>
<dbReference type="PANTHER" id="PTHR30349">
    <property type="entry name" value="PHAGE INTEGRASE-RELATED"/>
    <property type="match status" value="1"/>
</dbReference>
<comment type="function">
    <text evidence="11">Site-specific tyrosine recombinase, which acts by catalyzing the cutting and rejoining of the recombining DNA molecules. The XerC-XerD complex is essential to convert dimers of the bacterial chromosome into monomers to permit their segregation at cell division. It also contributes to the segregational stability of plasmids.</text>
</comment>
<dbReference type="GO" id="GO:0003677">
    <property type="term" value="F:DNA binding"/>
    <property type="evidence" value="ECO:0007669"/>
    <property type="project" value="UniProtKB-UniRule"/>
</dbReference>
<name>A0A2U1K858_9BACI</name>
<accession>A0A2U1K858</accession>
<dbReference type="Proteomes" id="UP000245998">
    <property type="component" value="Unassembled WGS sequence"/>
</dbReference>
<keyword evidence="8 11" id="KW-0238">DNA-binding</keyword>
<evidence type="ECO:0000256" key="10">
    <source>
        <dbReference type="ARBA" id="ARBA00023306"/>
    </source>
</evidence>
<dbReference type="GO" id="GO:0007059">
    <property type="term" value="P:chromosome segregation"/>
    <property type="evidence" value="ECO:0007669"/>
    <property type="project" value="UniProtKB-UniRule"/>
</dbReference>
<comment type="similarity">
    <text evidence="2 11">Belongs to the 'phage' integrase family. XerC subfamily.</text>
</comment>
<gene>
    <name evidence="11" type="primary">xerC</name>
    <name evidence="15" type="ORF">DCC39_00975</name>
</gene>
<evidence type="ECO:0000313" key="16">
    <source>
        <dbReference type="Proteomes" id="UP000245998"/>
    </source>
</evidence>
<dbReference type="InterPro" id="IPR023009">
    <property type="entry name" value="Tyrosine_recombinase_XerC/XerD"/>
</dbReference>
<keyword evidence="5 11" id="KW-0132">Cell division</keyword>
<dbReference type="Pfam" id="PF02899">
    <property type="entry name" value="Phage_int_SAM_1"/>
    <property type="match status" value="1"/>
</dbReference>
<evidence type="ECO:0000256" key="5">
    <source>
        <dbReference type="ARBA" id="ARBA00022618"/>
    </source>
</evidence>
<evidence type="ECO:0000259" key="14">
    <source>
        <dbReference type="PROSITE" id="PS51900"/>
    </source>
</evidence>
<dbReference type="InterPro" id="IPR011010">
    <property type="entry name" value="DNA_brk_join_enz"/>
</dbReference>
<dbReference type="InterPro" id="IPR050090">
    <property type="entry name" value="Tyrosine_recombinase_XerCD"/>
</dbReference>
<dbReference type="PROSITE" id="PS51898">
    <property type="entry name" value="TYR_RECOMBINASE"/>
    <property type="match status" value="1"/>
</dbReference>
<feature type="active site" evidence="11">
    <location>
        <position position="270"/>
    </location>
</feature>
<dbReference type="HAMAP" id="MF_01808">
    <property type="entry name" value="Recomb_XerC_XerD"/>
    <property type="match status" value="1"/>
</dbReference>
<dbReference type="RefSeq" id="WP_116552998.1">
    <property type="nucleotide sequence ID" value="NZ_QCZG01000001.1"/>
</dbReference>
<feature type="domain" description="Core-binding (CB)" evidence="14">
    <location>
        <begin position="1"/>
        <end position="86"/>
    </location>
</feature>
<dbReference type="PROSITE" id="PS51900">
    <property type="entry name" value="CB"/>
    <property type="match status" value="1"/>
</dbReference>
<comment type="subcellular location">
    <subcellularLocation>
        <location evidence="1 11">Cytoplasm</location>
    </subcellularLocation>
</comment>
<evidence type="ECO:0000256" key="1">
    <source>
        <dbReference type="ARBA" id="ARBA00004496"/>
    </source>
</evidence>
<feature type="active site" evidence="11">
    <location>
        <position position="147"/>
    </location>
</feature>
<keyword evidence="10 11" id="KW-0131">Cell cycle</keyword>
<dbReference type="NCBIfam" id="NF040815">
    <property type="entry name" value="recomb_XerA_Arch"/>
    <property type="match status" value="1"/>
</dbReference>
<dbReference type="InterPro" id="IPR044068">
    <property type="entry name" value="CB"/>
</dbReference>
<keyword evidence="9 11" id="KW-0233">DNA recombination</keyword>
<dbReference type="InterPro" id="IPR013762">
    <property type="entry name" value="Integrase-like_cat_sf"/>
</dbReference>
<protein>
    <recommendedName>
        <fullName evidence="11 12">Tyrosine recombinase XerC</fullName>
    </recommendedName>
</protein>
<dbReference type="NCBIfam" id="TIGR02225">
    <property type="entry name" value="recomb_XerD"/>
    <property type="match status" value="1"/>
</dbReference>
<comment type="caution">
    <text evidence="15">The sequence shown here is derived from an EMBL/GenBank/DDBJ whole genome shotgun (WGS) entry which is preliminary data.</text>
</comment>
<dbReference type="PANTHER" id="PTHR30349:SF77">
    <property type="entry name" value="TYROSINE RECOMBINASE XERC"/>
    <property type="match status" value="1"/>
</dbReference>
<reference evidence="15 16" key="1">
    <citation type="submission" date="2018-04" db="EMBL/GenBank/DDBJ databases">
        <title>Camelliibacillus theae gen. nov., sp. nov., isolated from Pu'er tea.</title>
        <authorList>
            <person name="Niu L."/>
        </authorList>
    </citation>
    <scope>NUCLEOTIDE SEQUENCE [LARGE SCALE GENOMIC DNA]</scope>
    <source>
        <strain evidence="15 16">T8</strain>
    </source>
</reference>
<evidence type="ECO:0000256" key="11">
    <source>
        <dbReference type="HAMAP-Rule" id="MF_01808"/>
    </source>
</evidence>
<keyword evidence="16" id="KW-1185">Reference proteome</keyword>
<dbReference type="OrthoDB" id="9801717at2"/>
<comment type="subunit">
    <text evidence="11">Forms a cyclic heterotetrameric complex composed of two molecules of XerC and two molecules of XerD.</text>
</comment>
<dbReference type="InterPro" id="IPR011932">
    <property type="entry name" value="Recomb_XerD"/>
</dbReference>
<dbReference type="GO" id="GO:0005737">
    <property type="term" value="C:cytoplasm"/>
    <property type="evidence" value="ECO:0007669"/>
    <property type="project" value="UniProtKB-SubCell"/>
</dbReference>
<evidence type="ECO:0000256" key="2">
    <source>
        <dbReference type="ARBA" id="ARBA00006657"/>
    </source>
</evidence>
<organism evidence="15 16">
    <name type="scientific">Pueribacillus theae</name>
    <dbReference type="NCBI Taxonomy" id="2171751"/>
    <lineage>
        <taxon>Bacteria</taxon>
        <taxon>Bacillati</taxon>
        <taxon>Bacillota</taxon>
        <taxon>Bacilli</taxon>
        <taxon>Bacillales</taxon>
        <taxon>Bacillaceae</taxon>
        <taxon>Pueribacillus</taxon>
    </lineage>
</organism>
<dbReference type="NCBIfam" id="NF001399">
    <property type="entry name" value="PRK00283.1"/>
    <property type="match status" value="1"/>
</dbReference>
<keyword evidence="7 11" id="KW-0229">DNA integration</keyword>
<dbReference type="GO" id="GO:0051301">
    <property type="term" value="P:cell division"/>
    <property type="evidence" value="ECO:0007669"/>
    <property type="project" value="UniProtKB-UniRule"/>
</dbReference>
<feature type="active site" evidence="11">
    <location>
        <position position="244"/>
    </location>
</feature>
<dbReference type="GO" id="GO:0009037">
    <property type="term" value="F:tyrosine-based site-specific recombinase activity"/>
    <property type="evidence" value="ECO:0007669"/>
    <property type="project" value="UniProtKB-UniRule"/>
</dbReference>
<dbReference type="Pfam" id="PF00589">
    <property type="entry name" value="Phage_integrase"/>
    <property type="match status" value="1"/>
</dbReference>
<evidence type="ECO:0000256" key="3">
    <source>
        <dbReference type="ARBA" id="ARBA00010450"/>
    </source>
</evidence>
<evidence type="ECO:0000256" key="9">
    <source>
        <dbReference type="ARBA" id="ARBA00023172"/>
    </source>
</evidence>
<feature type="active site" evidence="11">
    <location>
        <position position="171"/>
    </location>
</feature>
<evidence type="ECO:0000256" key="4">
    <source>
        <dbReference type="ARBA" id="ARBA00022490"/>
    </source>
</evidence>
<evidence type="ECO:0000259" key="13">
    <source>
        <dbReference type="PROSITE" id="PS51898"/>
    </source>
</evidence>
<dbReference type="GO" id="GO:0006313">
    <property type="term" value="P:DNA transposition"/>
    <property type="evidence" value="ECO:0007669"/>
    <property type="project" value="UniProtKB-UniRule"/>
</dbReference>
<feature type="active site" evidence="11">
    <location>
        <position position="247"/>
    </location>
</feature>
<evidence type="ECO:0000256" key="12">
    <source>
        <dbReference type="NCBIfam" id="TIGR02224"/>
    </source>
</evidence>
<dbReference type="Gene3D" id="1.10.443.10">
    <property type="entry name" value="Intergrase catalytic core"/>
    <property type="match status" value="1"/>
</dbReference>
<dbReference type="NCBIfam" id="TIGR02224">
    <property type="entry name" value="recomb_XerC"/>
    <property type="match status" value="1"/>
</dbReference>
<dbReference type="InterPro" id="IPR004107">
    <property type="entry name" value="Integrase_SAM-like_N"/>
</dbReference>
<proteinExistence type="inferred from homology"/>
<comment type="similarity">
    <text evidence="3">Belongs to the 'phage' integrase family. XerD subfamily.</text>
</comment>
<keyword evidence="6 11" id="KW-0159">Chromosome partition</keyword>
<evidence type="ECO:0000313" key="15">
    <source>
        <dbReference type="EMBL" id="PWA13494.1"/>
    </source>
</evidence>
<dbReference type="CDD" id="cd00798">
    <property type="entry name" value="INT_XerDC_C"/>
    <property type="match status" value="1"/>
</dbReference>
<dbReference type="AlphaFoldDB" id="A0A2U1K858"/>
<evidence type="ECO:0000256" key="6">
    <source>
        <dbReference type="ARBA" id="ARBA00022829"/>
    </source>
</evidence>
<dbReference type="InterPro" id="IPR010998">
    <property type="entry name" value="Integrase_recombinase_N"/>
</dbReference>
<dbReference type="Gene3D" id="1.10.150.130">
    <property type="match status" value="1"/>
</dbReference>
<evidence type="ECO:0000256" key="7">
    <source>
        <dbReference type="ARBA" id="ARBA00022908"/>
    </source>
</evidence>
<feature type="active site" description="O-(3'-phospho-DNA)-tyrosine intermediate" evidence="11">
    <location>
        <position position="279"/>
    </location>
</feature>
<dbReference type="InterPro" id="IPR002104">
    <property type="entry name" value="Integrase_catalytic"/>
</dbReference>
<dbReference type="EMBL" id="QCZG01000001">
    <property type="protein sequence ID" value="PWA13494.1"/>
    <property type="molecule type" value="Genomic_DNA"/>
</dbReference>
<dbReference type="InterPro" id="IPR011931">
    <property type="entry name" value="Recomb_XerC"/>
</dbReference>
<keyword evidence="4 11" id="KW-0963">Cytoplasm</keyword>
<feature type="domain" description="Tyr recombinase" evidence="13">
    <location>
        <begin position="107"/>
        <end position="292"/>
    </location>
</feature>
<sequence>MQTGSLQSFLSYLELEKNYSMYTIANYKRDLAKFTLFLEKEGIEDFSSVNYADVRLFLTELHDRGLARNTVARMISSLRSFYRFLLREEIVSHNPFQAASLPKKEHRLPNFLYEEEVAALFGVLDITTPLGQRNQAILELLYATGIRVSECCSLNQTDIDFSLGMLLVYGKGRKERYVPIGSYAMDALERYIQDGRKKLAGKSSEETDALFLNYRGTRLSDRSVRTILNKIVEQASLHKNISPHAIRHTFATHMLNQGADLRSVQELLGHAQLSTTQIYTHVTKESLRNTYLNHHPRA</sequence>
<evidence type="ECO:0000256" key="8">
    <source>
        <dbReference type="ARBA" id="ARBA00023125"/>
    </source>
</evidence>